<protein>
    <submittedName>
        <fullName evidence="1">Uncharacterized protein</fullName>
    </submittedName>
</protein>
<dbReference type="AlphaFoldDB" id="A0A516GRV4"/>
<dbReference type="OrthoDB" id="1377263at2"/>
<evidence type="ECO:0000313" key="1">
    <source>
        <dbReference type="EMBL" id="QDO94249.1"/>
    </source>
</evidence>
<dbReference type="EMBL" id="CP041637">
    <property type="protein sequence ID" value="QDO94249.1"/>
    <property type="molecule type" value="Genomic_DNA"/>
</dbReference>
<keyword evidence="2" id="KW-1185">Reference proteome</keyword>
<organism evidence="1 2">
    <name type="scientific">Formosa sediminum</name>
    <dbReference type="NCBI Taxonomy" id="2594004"/>
    <lineage>
        <taxon>Bacteria</taxon>
        <taxon>Pseudomonadati</taxon>
        <taxon>Bacteroidota</taxon>
        <taxon>Flavobacteriia</taxon>
        <taxon>Flavobacteriales</taxon>
        <taxon>Flavobacteriaceae</taxon>
        <taxon>Formosa</taxon>
    </lineage>
</organism>
<proteinExistence type="predicted"/>
<accession>A0A516GRV4</accession>
<dbReference type="KEGG" id="fop:FNB79_09785"/>
<name>A0A516GRV4_9FLAO</name>
<sequence>MRGLVLNFASTHQTENPRGFSEEGENKQLLIAIVVKRFYSFSNTPRAVKYPFFCSVNSFSTLSPFRPFHFCPFLLGQICISGDSIFYLPHYRINIV</sequence>
<dbReference type="Proteomes" id="UP000319209">
    <property type="component" value="Chromosome"/>
</dbReference>
<evidence type="ECO:0000313" key="2">
    <source>
        <dbReference type="Proteomes" id="UP000319209"/>
    </source>
</evidence>
<reference evidence="1 2" key="1">
    <citation type="submission" date="2019-07" db="EMBL/GenBank/DDBJ databases">
        <title>Genome sequencing for Formosa sp. PS13.</title>
        <authorList>
            <person name="Park S.-J."/>
        </authorList>
    </citation>
    <scope>NUCLEOTIDE SEQUENCE [LARGE SCALE GENOMIC DNA]</scope>
    <source>
        <strain evidence="1 2">PS13</strain>
    </source>
</reference>
<gene>
    <name evidence="1" type="ORF">FNB79_09785</name>
</gene>